<name>A0A4R0RDV5_9APHY</name>
<keyword evidence="1" id="KW-0479">Metal-binding</keyword>
<dbReference type="InterPro" id="IPR013087">
    <property type="entry name" value="Znf_C2H2_type"/>
</dbReference>
<evidence type="ECO:0000256" key="1">
    <source>
        <dbReference type="PROSITE-ProRule" id="PRU00042"/>
    </source>
</evidence>
<dbReference type="PROSITE" id="PS50157">
    <property type="entry name" value="ZINC_FINGER_C2H2_2"/>
    <property type="match status" value="1"/>
</dbReference>
<gene>
    <name evidence="4" type="ORF">EIP91_005086</name>
</gene>
<sequence>MPPTKRSKSAAAKKASRNPVAKVTTSVPRRTGRPNLLTYPPLLFNGKMYLWDESEWVELEGVPQELVGHFHQVVYGTTADPMSTVKNRTDPEFPAQHDPFLVLDKEQTQQLLLQRGKPLPKQVVVRAYCGPCSYFPKPNSTGGYEIHAYNSNEFCRQHCDSAEHMSSLEKVGGWPDQSFDRKPYKCIPCGMAWSRRDGLQAHNTANHPNAGGRRGRPGVIFVNKDDTVAQGSSEAAGVETVPDEIAAPVEEIESVEMVADEDIAPLDGVEVEVEVETEDVQEPVLDEMDDYIPAYAETLQENLNASNTAETLSSQDDTAPLVFPLEHAAVTGIDDWADVYEPVTPREPSPVDPYLSYWLAARNSSVYSQGHSGTSTGGENSFYAATPNDEDEAKGILEDYTYL</sequence>
<keyword evidence="1" id="KW-0862">Zinc</keyword>
<feature type="region of interest" description="Disordered" evidence="2">
    <location>
        <begin position="1"/>
        <end position="32"/>
    </location>
</feature>
<dbReference type="GO" id="GO:0008270">
    <property type="term" value="F:zinc ion binding"/>
    <property type="evidence" value="ECO:0007669"/>
    <property type="project" value="UniProtKB-KW"/>
</dbReference>
<dbReference type="Proteomes" id="UP000292702">
    <property type="component" value="Unassembled WGS sequence"/>
</dbReference>
<proteinExistence type="predicted"/>
<dbReference type="AlphaFoldDB" id="A0A4R0RDV5"/>
<evidence type="ECO:0000313" key="4">
    <source>
        <dbReference type="EMBL" id="TCD63715.1"/>
    </source>
</evidence>
<feature type="compositionally biased region" description="Polar residues" evidence="2">
    <location>
        <begin position="368"/>
        <end position="379"/>
    </location>
</feature>
<protein>
    <recommendedName>
        <fullName evidence="3">C2H2-type domain-containing protein</fullName>
    </recommendedName>
</protein>
<evidence type="ECO:0000313" key="5">
    <source>
        <dbReference type="Proteomes" id="UP000292702"/>
    </source>
</evidence>
<reference evidence="4 5" key="1">
    <citation type="submission" date="2018-11" db="EMBL/GenBank/DDBJ databases">
        <title>Genome assembly of Steccherinum ochraceum LE-BIN_3174, the white-rot fungus of the Steccherinaceae family (The Residual Polyporoid clade, Polyporales, Basidiomycota).</title>
        <authorList>
            <person name="Fedorova T.V."/>
            <person name="Glazunova O.A."/>
            <person name="Landesman E.O."/>
            <person name="Moiseenko K.V."/>
            <person name="Psurtseva N.V."/>
            <person name="Savinova O.S."/>
            <person name="Shakhova N.V."/>
            <person name="Tyazhelova T.V."/>
            <person name="Vasina D.V."/>
        </authorList>
    </citation>
    <scope>NUCLEOTIDE SEQUENCE [LARGE SCALE GENOMIC DNA]</scope>
    <source>
        <strain evidence="4 5">LE-BIN_3174</strain>
    </source>
</reference>
<dbReference type="EMBL" id="RWJN01000280">
    <property type="protein sequence ID" value="TCD63715.1"/>
    <property type="molecule type" value="Genomic_DNA"/>
</dbReference>
<comment type="caution">
    <text evidence="4">The sequence shown here is derived from an EMBL/GenBank/DDBJ whole genome shotgun (WGS) entry which is preliminary data.</text>
</comment>
<evidence type="ECO:0000259" key="3">
    <source>
        <dbReference type="PROSITE" id="PS50157"/>
    </source>
</evidence>
<feature type="region of interest" description="Disordered" evidence="2">
    <location>
        <begin position="368"/>
        <end position="387"/>
    </location>
</feature>
<keyword evidence="5" id="KW-1185">Reference proteome</keyword>
<evidence type="ECO:0000256" key="2">
    <source>
        <dbReference type="SAM" id="MobiDB-lite"/>
    </source>
</evidence>
<organism evidence="4 5">
    <name type="scientific">Steccherinum ochraceum</name>
    <dbReference type="NCBI Taxonomy" id="92696"/>
    <lineage>
        <taxon>Eukaryota</taxon>
        <taxon>Fungi</taxon>
        <taxon>Dikarya</taxon>
        <taxon>Basidiomycota</taxon>
        <taxon>Agaricomycotina</taxon>
        <taxon>Agaricomycetes</taxon>
        <taxon>Polyporales</taxon>
        <taxon>Steccherinaceae</taxon>
        <taxon>Steccherinum</taxon>
    </lineage>
</organism>
<keyword evidence="1" id="KW-0863">Zinc-finger</keyword>
<dbReference type="PROSITE" id="PS00028">
    <property type="entry name" value="ZINC_FINGER_C2H2_1"/>
    <property type="match status" value="1"/>
</dbReference>
<accession>A0A4R0RDV5</accession>
<feature type="domain" description="C2H2-type" evidence="3">
    <location>
        <begin position="184"/>
        <end position="207"/>
    </location>
</feature>